<dbReference type="InterPro" id="IPR000917">
    <property type="entry name" value="Sulfatase_N"/>
</dbReference>
<evidence type="ECO:0000313" key="14">
    <source>
        <dbReference type="EMBL" id="PHI30549.1"/>
    </source>
</evidence>
<feature type="transmembrane region" description="Helical" evidence="11">
    <location>
        <begin position="7"/>
        <end position="25"/>
    </location>
</feature>
<feature type="domain" description="Phosphoethanolamine transferase N-terminal" evidence="13">
    <location>
        <begin position="56"/>
        <end position="205"/>
    </location>
</feature>
<keyword evidence="4 14" id="KW-0808">Transferase</keyword>
<dbReference type="EMBL" id="PDDX01000001">
    <property type="protein sequence ID" value="PHI30549.1"/>
    <property type="molecule type" value="Genomic_DNA"/>
</dbReference>
<organism evidence="14 16">
    <name type="scientific">Budvicia aquatica</name>
    <dbReference type="NCBI Taxonomy" id="82979"/>
    <lineage>
        <taxon>Bacteria</taxon>
        <taxon>Pseudomonadati</taxon>
        <taxon>Pseudomonadota</taxon>
        <taxon>Gammaproteobacteria</taxon>
        <taxon>Enterobacterales</taxon>
        <taxon>Budviciaceae</taxon>
        <taxon>Budvicia</taxon>
    </lineage>
</organism>
<keyword evidence="2" id="KW-1003">Cell membrane</keyword>
<evidence type="ECO:0000313" key="16">
    <source>
        <dbReference type="Proteomes" id="UP000224974"/>
    </source>
</evidence>
<feature type="transmembrane region" description="Helical" evidence="11">
    <location>
        <begin position="76"/>
        <end position="98"/>
    </location>
</feature>
<dbReference type="Pfam" id="PF08019">
    <property type="entry name" value="EptA_B_N"/>
    <property type="match status" value="1"/>
</dbReference>
<feature type="transmembrane region" description="Helical" evidence="11">
    <location>
        <begin position="152"/>
        <end position="174"/>
    </location>
</feature>
<feature type="transmembrane region" description="Helical" evidence="11">
    <location>
        <begin position="118"/>
        <end position="140"/>
    </location>
</feature>
<evidence type="ECO:0000256" key="1">
    <source>
        <dbReference type="ARBA" id="ARBA00004429"/>
    </source>
</evidence>
<dbReference type="PANTHER" id="PTHR30443">
    <property type="entry name" value="INNER MEMBRANE PROTEIN"/>
    <property type="match status" value="1"/>
</dbReference>
<dbReference type="FunFam" id="3.40.720.10:FF:000022">
    <property type="entry name" value="Phosphoethanolamine transferase eptA"/>
    <property type="match status" value="1"/>
</dbReference>
<dbReference type="Proteomes" id="UP000224974">
    <property type="component" value="Unassembled WGS sequence"/>
</dbReference>
<comment type="subcellular location">
    <subcellularLocation>
        <location evidence="1">Cell inner membrane</location>
        <topology evidence="1">Multi-pass membrane protein</topology>
    </subcellularLocation>
</comment>
<evidence type="ECO:0000259" key="13">
    <source>
        <dbReference type="Pfam" id="PF08019"/>
    </source>
</evidence>
<dbReference type="NCBIfam" id="NF028537">
    <property type="entry name" value="P_eth_NH2_trans"/>
    <property type="match status" value="1"/>
</dbReference>
<evidence type="ECO:0000256" key="2">
    <source>
        <dbReference type="ARBA" id="ARBA00022475"/>
    </source>
</evidence>
<dbReference type="InterPro" id="IPR012549">
    <property type="entry name" value="EptA-like_N"/>
</dbReference>
<keyword evidence="16" id="KW-1185">Reference proteome</keyword>
<dbReference type="EMBL" id="CAADJA010000002">
    <property type="protein sequence ID" value="VFS49894.1"/>
    <property type="molecule type" value="Genomic_DNA"/>
</dbReference>
<keyword evidence="5 11" id="KW-0812">Transmembrane</keyword>
<feature type="domain" description="Sulfatase N-terminal" evidence="12">
    <location>
        <begin position="235"/>
        <end position="526"/>
    </location>
</feature>
<dbReference type="Gene3D" id="3.40.720.10">
    <property type="entry name" value="Alkaline Phosphatase, subunit A"/>
    <property type="match status" value="1"/>
</dbReference>
<protein>
    <recommendedName>
        <fullName evidence="9">Phosphoethanolamine transferase EptA</fullName>
    </recommendedName>
    <alternativeName>
        <fullName evidence="10">Polymyxin resistance protein PmrC</fullName>
    </alternativeName>
</protein>
<evidence type="ECO:0000259" key="12">
    <source>
        <dbReference type="Pfam" id="PF00884"/>
    </source>
</evidence>
<dbReference type="NCBIfam" id="NF008619">
    <property type="entry name" value="PRK11598.1"/>
    <property type="match status" value="1"/>
</dbReference>
<proteinExistence type="inferred from homology"/>
<evidence type="ECO:0000256" key="4">
    <source>
        <dbReference type="ARBA" id="ARBA00022679"/>
    </source>
</evidence>
<dbReference type="STRING" id="1111728.GCA_000427805_00101"/>
<dbReference type="SUPFAM" id="SSF53649">
    <property type="entry name" value="Alkaline phosphatase-like"/>
    <property type="match status" value="1"/>
</dbReference>
<evidence type="ECO:0000256" key="6">
    <source>
        <dbReference type="ARBA" id="ARBA00022989"/>
    </source>
</evidence>
<evidence type="ECO:0000256" key="8">
    <source>
        <dbReference type="ARBA" id="ARBA00061371"/>
    </source>
</evidence>
<evidence type="ECO:0000313" key="17">
    <source>
        <dbReference type="Proteomes" id="UP000373449"/>
    </source>
</evidence>
<keyword evidence="7 11" id="KW-0472">Membrane</keyword>
<dbReference type="OrthoDB" id="9786870at2"/>
<dbReference type="Proteomes" id="UP000373449">
    <property type="component" value="Unassembled WGS sequence"/>
</dbReference>
<comment type="similarity">
    <text evidence="8">Belongs to the phosphoethanolamine transferase family. EptA subfamily.</text>
</comment>
<sequence>MKIKSRLQCSDTTFIICISLFITLFQNTRFLTKGWDIVGFDSLRALLFSASMLALLFCCLNVIFSLLLLPYLRKSVAIIFILTGAVINYFMYSFNIVIDANMTDNALQTNLNETLDLVSIKMVLWIVCLGIIPSIIVAITQITPTQSIKKFITFKAINIIASTLAIVFIAFFFYRDYAPFFRNNKDMMKMLVPSNAVASLIKNISDGIEARKPFETIGLDAKKGEKITGQPKKTLVILVLGETARAENFSLGGYQRDTNPLLSKRSNLTYFDNVSSCGTATAVSLPCMFSNMTRKDYSAIEAKHQENVLDILQRANVSVLWRDNDSGCKGACDRVPNQNSTRLMLPEFCSDGACKDEILLDKLDDYIQKLDNDGIIVLHQMGSHGPTYYQRYPAAQRKFDPTCDTKQIQDCDKVKLVNTYDNSIVYTDYILDKTISLLEKNSDKFATSMIYVSDHGESLGENGMYLHGAPYAIAPSQQTHVPMMIWTSDDYRNSQKLNQDCLSKEAKQNTFSHDNLFHSLLGIFDIQTNQYKPELDMFRSCRQ</sequence>
<accession>A0A2C6CV64</accession>
<feature type="transmembrane region" description="Helical" evidence="11">
    <location>
        <begin position="45"/>
        <end position="69"/>
    </location>
</feature>
<evidence type="ECO:0000313" key="15">
    <source>
        <dbReference type="EMBL" id="VFS49894.1"/>
    </source>
</evidence>
<gene>
    <name evidence="15" type="primary">eptA</name>
    <name evidence="14" type="ORF">CRN84_14975</name>
    <name evidence="15" type="ORF">NCTC12282_04232</name>
</gene>
<evidence type="ECO:0000256" key="9">
    <source>
        <dbReference type="ARBA" id="ARBA00067355"/>
    </source>
</evidence>
<dbReference type="InterPro" id="IPR058130">
    <property type="entry name" value="PEA_transf_C"/>
</dbReference>
<reference evidence="15 17" key="3">
    <citation type="submission" date="2019-03" db="EMBL/GenBank/DDBJ databases">
        <authorList>
            <consortium name="Pathogen Informatics"/>
        </authorList>
    </citation>
    <scope>NUCLEOTIDE SEQUENCE [LARGE SCALE GENOMIC DNA]</scope>
    <source>
        <strain evidence="15 17">NCTC12282</strain>
    </source>
</reference>
<reference evidence="14" key="2">
    <citation type="submission" date="2017-09" db="EMBL/GenBank/DDBJ databases">
        <title>FDA dAtabase for Regulatory Grade micrObial Sequences (FDA-ARGOS): Supporting development and validation of Infectious Disease Dx tests.</title>
        <authorList>
            <person name="Minogue T."/>
            <person name="Wolcott M."/>
            <person name="Wasieloski L."/>
            <person name="Aguilar W."/>
            <person name="Moore D."/>
            <person name="Tallon L.J."/>
            <person name="Sadzewicz L."/>
            <person name="Ott S."/>
            <person name="Zhao X."/>
            <person name="Nagaraj S."/>
            <person name="Vavikolanu K."/>
            <person name="Aluvathingal J."/>
            <person name="Nadendla S."/>
            <person name="Sichtig H."/>
        </authorList>
    </citation>
    <scope>NUCLEOTIDE SEQUENCE</scope>
    <source>
        <strain evidence="14">FDAARGOS_387</strain>
    </source>
</reference>
<dbReference type="CDD" id="cd16017">
    <property type="entry name" value="LptA"/>
    <property type="match status" value="1"/>
</dbReference>
<evidence type="ECO:0000256" key="7">
    <source>
        <dbReference type="ARBA" id="ARBA00023136"/>
    </source>
</evidence>
<evidence type="ECO:0000256" key="3">
    <source>
        <dbReference type="ARBA" id="ARBA00022519"/>
    </source>
</evidence>
<dbReference type="Pfam" id="PF00884">
    <property type="entry name" value="Sulfatase"/>
    <property type="match status" value="1"/>
</dbReference>
<evidence type="ECO:0000256" key="5">
    <source>
        <dbReference type="ARBA" id="ARBA00022692"/>
    </source>
</evidence>
<reference evidence="16" key="1">
    <citation type="submission" date="2017-09" db="EMBL/GenBank/DDBJ databases">
        <title>FDA dAtabase for Regulatory Grade micrObial Sequences (FDA-ARGOS): Supporting development and validation of Infectious Disease Dx tests.</title>
        <authorList>
            <person name="Minogue T."/>
            <person name="Wolcott M."/>
            <person name="Wasieloski L."/>
            <person name="Aguilar W."/>
            <person name="Moore D."/>
            <person name="Tallon L."/>
            <person name="Sadzewicz L."/>
            <person name="Ott S."/>
            <person name="Zhao X."/>
            <person name="Nagaraj S."/>
            <person name="Vavikolanu K."/>
            <person name="Aluvathingal J."/>
            <person name="Nadendla S."/>
            <person name="Sichtig H."/>
        </authorList>
    </citation>
    <scope>NUCLEOTIDE SEQUENCE [LARGE SCALE GENOMIC DNA]</scope>
    <source>
        <strain evidence="16">FDAARGOS_387</strain>
    </source>
</reference>
<dbReference type="AlphaFoldDB" id="A0A2C6CV64"/>
<dbReference type="GO" id="GO:0016776">
    <property type="term" value="F:phosphotransferase activity, phosphate group as acceptor"/>
    <property type="evidence" value="ECO:0007669"/>
    <property type="project" value="TreeGrafter"/>
</dbReference>
<name>A0A2C6CV64_9GAMM</name>
<keyword evidence="3" id="KW-0997">Cell inner membrane</keyword>
<dbReference type="InterPro" id="IPR040423">
    <property type="entry name" value="PEA_transferase"/>
</dbReference>
<evidence type="ECO:0000256" key="11">
    <source>
        <dbReference type="SAM" id="Phobius"/>
    </source>
</evidence>
<dbReference type="GO" id="GO:0009244">
    <property type="term" value="P:lipopolysaccharide core region biosynthetic process"/>
    <property type="evidence" value="ECO:0007669"/>
    <property type="project" value="TreeGrafter"/>
</dbReference>
<dbReference type="InterPro" id="IPR017850">
    <property type="entry name" value="Alkaline_phosphatase_core_sf"/>
</dbReference>
<dbReference type="PANTHER" id="PTHR30443:SF0">
    <property type="entry name" value="PHOSPHOETHANOLAMINE TRANSFERASE EPTA"/>
    <property type="match status" value="1"/>
</dbReference>
<dbReference type="GO" id="GO:0005886">
    <property type="term" value="C:plasma membrane"/>
    <property type="evidence" value="ECO:0007669"/>
    <property type="project" value="UniProtKB-SubCell"/>
</dbReference>
<keyword evidence="6 11" id="KW-1133">Transmembrane helix</keyword>
<evidence type="ECO:0000256" key="10">
    <source>
        <dbReference type="ARBA" id="ARBA00082127"/>
    </source>
</evidence>
<dbReference type="RefSeq" id="WP_029092757.1">
    <property type="nucleotide sequence ID" value="NZ_CAADJA010000002.1"/>
</dbReference>